<dbReference type="AlphaFoldDB" id="A0AAU9ITK4"/>
<keyword evidence="1" id="KW-1133">Transmembrane helix</keyword>
<comment type="caution">
    <text evidence="2">The sequence shown here is derived from an EMBL/GenBank/DDBJ whole genome shotgun (WGS) entry which is preliminary data.</text>
</comment>
<feature type="transmembrane region" description="Helical" evidence="1">
    <location>
        <begin position="50"/>
        <end position="69"/>
    </location>
</feature>
<reference evidence="2" key="1">
    <citation type="submission" date="2021-09" db="EMBL/GenBank/DDBJ databases">
        <authorList>
            <consortium name="AG Swart"/>
            <person name="Singh M."/>
            <person name="Singh A."/>
            <person name="Seah K."/>
            <person name="Emmerich C."/>
        </authorList>
    </citation>
    <scope>NUCLEOTIDE SEQUENCE</scope>
    <source>
        <strain evidence="2">ATCC30299</strain>
    </source>
</reference>
<keyword evidence="1" id="KW-0472">Membrane</keyword>
<name>A0AAU9ITK4_9CILI</name>
<dbReference type="EMBL" id="CAJZBQ010000016">
    <property type="protein sequence ID" value="CAG9316537.1"/>
    <property type="molecule type" value="Genomic_DNA"/>
</dbReference>
<dbReference type="Proteomes" id="UP001162131">
    <property type="component" value="Unassembled WGS sequence"/>
</dbReference>
<organism evidence="2 3">
    <name type="scientific">Blepharisma stoltei</name>
    <dbReference type="NCBI Taxonomy" id="1481888"/>
    <lineage>
        <taxon>Eukaryota</taxon>
        <taxon>Sar</taxon>
        <taxon>Alveolata</taxon>
        <taxon>Ciliophora</taxon>
        <taxon>Postciliodesmatophora</taxon>
        <taxon>Heterotrichea</taxon>
        <taxon>Heterotrichida</taxon>
        <taxon>Blepharismidae</taxon>
        <taxon>Blepharisma</taxon>
    </lineage>
</organism>
<dbReference type="InterPro" id="IPR006461">
    <property type="entry name" value="PLAC_motif_containing"/>
</dbReference>
<protein>
    <submittedName>
        <fullName evidence="2">Uncharacterized protein</fullName>
    </submittedName>
</protein>
<evidence type="ECO:0000313" key="2">
    <source>
        <dbReference type="EMBL" id="CAG9316537.1"/>
    </source>
</evidence>
<proteinExistence type="predicted"/>
<evidence type="ECO:0000256" key="1">
    <source>
        <dbReference type="SAM" id="Phobius"/>
    </source>
</evidence>
<keyword evidence="3" id="KW-1185">Reference proteome</keyword>
<keyword evidence="1" id="KW-0812">Transmembrane</keyword>
<dbReference type="NCBIfam" id="TIGR01571">
    <property type="entry name" value="A_thal_Cys_rich"/>
    <property type="match status" value="1"/>
</dbReference>
<accession>A0AAU9ITK4</accession>
<evidence type="ECO:0000313" key="3">
    <source>
        <dbReference type="Proteomes" id="UP001162131"/>
    </source>
</evidence>
<gene>
    <name evidence="2" type="ORF">BSTOLATCC_MIC16646</name>
</gene>
<sequence>MEGWKYELFDCGRNPFMFVWSICMPCGYHCMQTCDARHAEPENRFAGLRAYSLVLFLGPIGASINRYLLRKTLKIKDNPLFDLTHCCIPCCAVTQEWMQVMETMKGNGELKITQLKKIRY</sequence>